<organism evidence="1 2">
    <name type="scientific">Streptococcus equinus ATCC 700338</name>
    <dbReference type="NCBI Taxonomy" id="864569"/>
    <lineage>
        <taxon>Bacteria</taxon>
        <taxon>Bacillati</taxon>
        <taxon>Bacillota</taxon>
        <taxon>Bacilli</taxon>
        <taxon>Lactobacillales</taxon>
        <taxon>Streptococcaceae</taxon>
        <taxon>Streptococcus</taxon>
    </lineage>
</organism>
<evidence type="ECO:0000313" key="2">
    <source>
        <dbReference type="Proteomes" id="UP000004290"/>
    </source>
</evidence>
<comment type="caution">
    <text evidence="1">The sequence shown here is derived from an EMBL/GenBank/DDBJ whole genome shotgun (WGS) entry which is preliminary data.</text>
</comment>
<reference evidence="1 2" key="1">
    <citation type="submission" date="2010-07" db="EMBL/GenBank/DDBJ databases">
        <authorList>
            <person name="Muzny D."/>
            <person name="Qin X."/>
            <person name="Deng J."/>
            <person name="Jiang H."/>
            <person name="Liu Y."/>
            <person name="Qu J."/>
            <person name="Song X.-Z."/>
            <person name="Zhang L."/>
            <person name="Thornton R."/>
            <person name="Coyle M."/>
            <person name="Francisco L."/>
            <person name="Jackson L."/>
            <person name="Javaid M."/>
            <person name="Korchina V."/>
            <person name="Kovar C."/>
            <person name="Mata R."/>
            <person name="Mathew T."/>
            <person name="Ngo R."/>
            <person name="Nguyen L."/>
            <person name="Nguyen N."/>
            <person name="Okwuonu G."/>
            <person name="Ongeri F."/>
            <person name="Pham C."/>
            <person name="Simmons D."/>
            <person name="Wilczek-Boney K."/>
            <person name="Hale W."/>
            <person name="Jakkamsetti A."/>
            <person name="Pham P."/>
            <person name="Ruth R."/>
            <person name="San Lucas F."/>
            <person name="Warren J."/>
            <person name="Zhang J."/>
            <person name="Zhao Z."/>
            <person name="Zhou C."/>
            <person name="Zhu D."/>
            <person name="Lee S."/>
            <person name="Bess C."/>
            <person name="Blankenburg K."/>
            <person name="Forbes L."/>
            <person name="Fu Q."/>
            <person name="Gubbala S."/>
            <person name="Hirani K."/>
            <person name="Jayaseelan J.C."/>
            <person name="Lara F."/>
            <person name="Munidasa M."/>
            <person name="Palculict T."/>
            <person name="Patil S."/>
            <person name="Pu L.-L."/>
            <person name="Saada N."/>
            <person name="Tang L."/>
            <person name="Weissenberger G."/>
            <person name="Zhu Y."/>
            <person name="Hemphill L."/>
            <person name="Shang Y."/>
            <person name="Youmans B."/>
            <person name="Ayvaz T."/>
            <person name="Ross M."/>
            <person name="Santibanez J."/>
            <person name="Aqrawi P."/>
            <person name="Gross S."/>
            <person name="Joshi V."/>
            <person name="Fowler G."/>
            <person name="Nazareth L."/>
            <person name="Reid J."/>
            <person name="Worley K."/>
            <person name="Petrosino J."/>
            <person name="Highlander S."/>
            <person name="Gibbs R."/>
        </authorList>
    </citation>
    <scope>NUCLEOTIDE SEQUENCE [LARGE SCALE GENOMIC DNA]</scope>
    <source>
        <strain evidence="1 2">ATCC 700338</strain>
    </source>
</reference>
<evidence type="ECO:0000313" key="1">
    <source>
        <dbReference type="EMBL" id="EFM27423.1"/>
    </source>
</evidence>
<sequence>MASTETGEVTTTDTSYQDDNISIIITTGNTSNTTYYVADITLSSTDYLKTALAQDTLGTNITETTSSIASSKNAFLPLTVTITALIRQVM</sequence>
<name>E0PDR3_STREI</name>
<dbReference type="AlphaFoldDB" id="E0PDR3"/>
<proteinExistence type="predicted"/>
<dbReference type="EMBL" id="AEEL01000014">
    <property type="protein sequence ID" value="EFM27423.1"/>
    <property type="molecule type" value="Genomic_DNA"/>
</dbReference>
<dbReference type="HOGENOM" id="CLU_2556908_0_0_9"/>
<gene>
    <name evidence="1" type="ORF">HMPREF9319_0986</name>
</gene>
<dbReference type="Proteomes" id="UP000004290">
    <property type="component" value="Unassembled WGS sequence"/>
</dbReference>
<keyword evidence="2" id="KW-1185">Reference proteome</keyword>
<protein>
    <submittedName>
        <fullName evidence="1">Uncharacterized protein</fullName>
    </submittedName>
</protein>
<accession>E0PDR3</accession>